<dbReference type="KEGG" id="naf:GQ61_01160"/>
<dbReference type="Gene3D" id="1.20.1250.20">
    <property type="entry name" value="MFS general substrate transporter like domains"/>
    <property type="match status" value="1"/>
</dbReference>
<dbReference type="Gene3D" id="1.20.1720.10">
    <property type="entry name" value="Multidrug resistance protein D"/>
    <property type="match status" value="1"/>
</dbReference>
<evidence type="ECO:0000256" key="1">
    <source>
        <dbReference type="ARBA" id="ARBA00004141"/>
    </source>
</evidence>
<dbReference type="STRING" id="1414854.GQ61_01160"/>
<dbReference type="SUPFAM" id="SSF103473">
    <property type="entry name" value="MFS general substrate transporter"/>
    <property type="match status" value="1"/>
</dbReference>
<feature type="transmembrane region" description="Helical" evidence="6">
    <location>
        <begin position="166"/>
        <end position="186"/>
    </location>
</feature>
<dbReference type="InterPro" id="IPR020846">
    <property type="entry name" value="MFS_dom"/>
</dbReference>
<dbReference type="PRINTS" id="PR01036">
    <property type="entry name" value="TCRTETB"/>
</dbReference>
<dbReference type="PANTHER" id="PTHR42718">
    <property type="entry name" value="MAJOR FACILITATOR SUPERFAMILY MULTIDRUG TRANSPORTER MFSC"/>
    <property type="match status" value="1"/>
</dbReference>
<feature type="transmembrane region" description="Helical" evidence="6">
    <location>
        <begin position="137"/>
        <end position="160"/>
    </location>
</feature>
<dbReference type="AlphaFoldDB" id="A0A1W6N2Z8"/>
<feature type="domain" description="Major facilitator superfamily (MFS) profile" evidence="7">
    <location>
        <begin position="12"/>
        <end position="506"/>
    </location>
</feature>
<gene>
    <name evidence="8" type="ORF">GQ61_01160</name>
</gene>
<feature type="transmembrane region" description="Helical" evidence="6">
    <location>
        <begin position="229"/>
        <end position="247"/>
    </location>
</feature>
<accession>A0A1W6N2Z8</accession>
<feature type="transmembrane region" description="Helical" evidence="6">
    <location>
        <begin position="484"/>
        <end position="502"/>
    </location>
</feature>
<keyword evidence="4 6" id="KW-1133">Transmembrane helix</keyword>
<evidence type="ECO:0000256" key="6">
    <source>
        <dbReference type="SAM" id="Phobius"/>
    </source>
</evidence>
<keyword evidence="9" id="KW-1185">Reference proteome</keyword>
<evidence type="ECO:0000313" key="9">
    <source>
        <dbReference type="Proteomes" id="UP000237351"/>
    </source>
</evidence>
<evidence type="ECO:0000256" key="5">
    <source>
        <dbReference type="ARBA" id="ARBA00023136"/>
    </source>
</evidence>
<evidence type="ECO:0000256" key="2">
    <source>
        <dbReference type="ARBA" id="ARBA00022448"/>
    </source>
</evidence>
<keyword evidence="3 6" id="KW-0812">Transmembrane</keyword>
<feature type="transmembrane region" description="Helical" evidence="6">
    <location>
        <begin position="198"/>
        <end position="217"/>
    </location>
</feature>
<dbReference type="GO" id="GO:0016020">
    <property type="term" value="C:membrane"/>
    <property type="evidence" value="ECO:0007669"/>
    <property type="project" value="UniProtKB-SubCell"/>
</dbReference>
<reference evidence="8 9" key="1">
    <citation type="submission" date="2014-06" db="EMBL/GenBank/DDBJ databases">
        <title>The genome of the endonuclear symbiont Nucleicultrix amoebiphila.</title>
        <authorList>
            <person name="Schulz F."/>
            <person name="Horn M."/>
        </authorList>
    </citation>
    <scope>NUCLEOTIDE SEQUENCE [LARGE SCALE GENOMIC DNA]</scope>
    <source>
        <strain evidence="8 9">FS5</strain>
    </source>
</reference>
<feature type="transmembrane region" description="Helical" evidence="6">
    <location>
        <begin position="396"/>
        <end position="419"/>
    </location>
</feature>
<comment type="subcellular location">
    <subcellularLocation>
        <location evidence="1">Membrane</location>
        <topology evidence="1">Multi-pass membrane protein</topology>
    </subcellularLocation>
</comment>
<dbReference type="GO" id="GO:0022857">
    <property type="term" value="F:transmembrane transporter activity"/>
    <property type="evidence" value="ECO:0007669"/>
    <property type="project" value="InterPro"/>
</dbReference>
<dbReference type="OrthoDB" id="9771737at2"/>
<feature type="transmembrane region" description="Helical" evidence="6">
    <location>
        <begin position="331"/>
        <end position="350"/>
    </location>
</feature>
<dbReference type="RefSeq" id="WP_085783542.1">
    <property type="nucleotide sequence ID" value="NZ_CP008743.1"/>
</dbReference>
<feature type="transmembrane region" description="Helical" evidence="6">
    <location>
        <begin position="268"/>
        <end position="291"/>
    </location>
</feature>
<feature type="transmembrane region" description="Helical" evidence="6">
    <location>
        <begin position="48"/>
        <end position="67"/>
    </location>
</feature>
<evidence type="ECO:0000256" key="4">
    <source>
        <dbReference type="ARBA" id="ARBA00022989"/>
    </source>
</evidence>
<feature type="transmembrane region" description="Helical" evidence="6">
    <location>
        <begin position="103"/>
        <end position="125"/>
    </location>
</feature>
<name>A0A1W6N2Z8_9PROT</name>
<proteinExistence type="predicted"/>
<dbReference type="PANTHER" id="PTHR42718:SF9">
    <property type="entry name" value="MAJOR FACILITATOR SUPERFAMILY MULTIDRUG TRANSPORTER MFSC"/>
    <property type="match status" value="1"/>
</dbReference>
<evidence type="ECO:0000259" key="7">
    <source>
        <dbReference type="PROSITE" id="PS50850"/>
    </source>
</evidence>
<protein>
    <recommendedName>
        <fullName evidence="7">Major facilitator superfamily (MFS) profile domain-containing protein</fullName>
    </recommendedName>
</protein>
<dbReference type="InterPro" id="IPR011701">
    <property type="entry name" value="MFS"/>
</dbReference>
<dbReference type="InterPro" id="IPR036259">
    <property type="entry name" value="MFS_trans_sf"/>
</dbReference>
<organism evidence="8 9">
    <name type="scientific">Candidatus Nucleicultrix amoebiphila FS5</name>
    <dbReference type="NCBI Taxonomy" id="1414854"/>
    <lineage>
        <taxon>Bacteria</taxon>
        <taxon>Pseudomonadati</taxon>
        <taxon>Pseudomonadota</taxon>
        <taxon>Alphaproteobacteria</taxon>
        <taxon>Holosporales</taxon>
        <taxon>Candidatus Nucleicultricaceae</taxon>
        <taxon>Candidatus Nucleicultrix</taxon>
    </lineage>
</organism>
<sequence length="519" mass="56973">MPQNQSKSMWLVLSAVAILVFLLNIDYTSVNLALVAISEEVPADLNSFQWLLSGYVLAWAALVVPAGRLADLYGKRTTLLAGIVIFLLGSGITGIGQSIEILIIGRILQGIGAAIFSPAAYGLIFTAMPQSKQGFGMGVIAGVAGFGLAAGPSMAGYIIKYLSWRWIFYINIPLGILVILFILGFVAKDKPQETSAKLDALSIALLSLGLGSFMFAVNQIEIWGLTEPRLWGFGLLGLISLGVFWFWDGNRKTQTLPRTLLRNSGLMSTVYAITFNVFNFSLILVMMSLYLQNTLRYTSYETGLIFLPMTLAIGILSPIGGKFADRMDIRIPIISGFIMIGISTCMMSFLHEKSSLLYVCIALFFAGFGLGQSWPNLNTAMFRAVKPTEINTASGIFTMATMLANSLSVILATSLMVIFGRQKLSFLMNQKGLEVNAEQYQTLTSIIAQVEHSPKQLQNFTAEQIPDFLEIIDKAFLHGLSIDMWVGTIFTLCGIIPVYWGLKHLKTRHLKEEHIVVPL</sequence>
<feature type="transmembrane region" description="Helical" evidence="6">
    <location>
        <begin position="297"/>
        <end position="319"/>
    </location>
</feature>
<dbReference type="Proteomes" id="UP000237351">
    <property type="component" value="Chromosome"/>
</dbReference>
<dbReference type="CDD" id="cd17321">
    <property type="entry name" value="MFS_MMR_MDR_like"/>
    <property type="match status" value="1"/>
</dbReference>
<feature type="transmembrane region" description="Helical" evidence="6">
    <location>
        <begin position="79"/>
        <end position="97"/>
    </location>
</feature>
<dbReference type="PROSITE" id="PS50850">
    <property type="entry name" value="MFS"/>
    <property type="match status" value="1"/>
</dbReference>
<dbReference type="EMBL" id="CP008743">
    <property type="protein sequence ID" value="ARN84178.1"/>
    <property type="molecule type" value="Genomic_DNA"/>
</dbReference>
<evidence type="ECO:0000256" key="3">
    <source>
        <dbReference type="ARBA" id="ARBA00022692"/>
    </source>
</evidence>
<dbReference type="Pfam" id="PF07690">
    <property type="entry name" value="MFS_1"/>
    <property type="match status" value="1"/>
</dbReference>
<feature type="transmembrane region" description="Helical" evidence="6">
    <location>
        <begin position="356"/>
        <end position="375"/>
    </location>
</feature>
<keyword evidence="5 6" id="KW-0472">Membrane</keyword>
<keyword evidence="2" id="KW-0813">Transport</keyword>
<evidence type="ECO:0000313" key="8">
    <source>
        <dbReference type="EMBL" id="ARN84178.1"/>
    </source>
</evidence>